<evidence type="ECO:0000313" key="1">
    <source>
        <dbReference type="EMBL" id="KAJ1949792.1"/>
    </source>
</evidence>
<accession>A0ACC1JF42</accession>
<name>A0ACC1JF42_9FUNG</name>
<reference evidence="1" key="1">
    <citation type="submission" date="2022-07" db="EMBL/GenBank/DDBJ databases">
        <title>Phylogenomic reconstructions and comparative analyses of Kickxellomycotina fungi.</title>
        <authorList>
            <person name="Reynolds N.K."/>
            <person name="Stajich J.E."/>
            <person name="Barry K."/>
            <person name="Grigoriev I.V."/>
            <person name="Crous P."/>
            <person name="Smith M.E."/>
        </authorList>
    </citation>
    <scope>NUCLEOTIDE SEQUENCE</scope>
    <source>
        <strain evidence="1">NRRL 5244</strain>
    </source>
</reference>
<keyword evidence="2" id="KW-1185">Reference proteome</keyword>
<gene>
    <name evidence="1" type="ORF">FBU59_000988</name>
</gene>
<organism evidence="1 2">
    <name type="scientific">Linderina macrospora</name>
    <dbReference type="NCBI Taxonomy" id="4868"/>
    <lineage>
        <taxon>Eukaryota</taxon>
        <taxon>Fungi</taxon>
        <taxon>Fungi incertae sedis</taxon>
        <taxon>Zoopagomycota</taxon>
        <taxon>Kickxellomycotina</taxon>
        <taxon>Kickxellomycetes</taxon>
        <taxon>Kickxellales</taxon>
        <taxon>Kickxellaceae</taxon>
        <taxon>Linderina</taxon>
    </lineage>
</organism>
<protein>
    <submittedName>
        <fullName evidence="1">Uncharacterized protein</fullName>
    </submittedName>
</protein>
<proteinExistence type="predicted"/>
<evidence type="ECO:0000313" key="2">
    <source>
        <dbReference type="Proteomes" id="UP001150603"/>
    </source>
</evidence>
<dbReference type="EMBL" id="JANBPW010000360">
    <property type="protein sequence ID" value="KAJ1949792.1"/>
    <property type="molecule type" value="Genomic_DNA"/>
</dbReference>
<comment type="caution">
    <text evidence="1">The sequence shown here is derived from an EMBL/GenBank/DDBJ whole genome shotgun (WGS) entry which is preliminary data.</text>
</comment>
<dbReference type="Proteomes" id="UP001150603">
    <property type="component" value="Unassembled WGS sequence"/>
</dbReference>
<sequence>MGLGDELSKFIPKDFGKKKQKKTSKHQTGTPTERAQAADKAASKETASDTPAEATATTTNDGTSELPTARYFRMTDHQKSVSSLSWDRTGDTLLTGDHKSLVKLWDFSTMDQHAEPFRTLAPFESQRIRQLQFNKDGSQFLCISSDPRAKLYDSSGHSVCEFKRGDMYVTDMRKTSGHVAALNAVDWCPTDSSRFLTASGDSTVRIWDCEQPHKQLQVIVAKTRVRGARVAVTAAGYANEGSVVVAAQQDGGVSLWSAKGPYTRPTAHIEKAHVQGCETSFVGVAADGHTLATRSTDDTVKLWDLRNLKSPTAEIALESPGAEANLAFSPDAQHILAGMPNGQISVLNSQTLAPLRTISVPKTTGAITCVSWHSSLNQIAVGSTDGSVTILFDPETSQKGAVLCADKKPRRKHIDDQVTTSSMKIITPHALPMFREDRPMSAKRRREKQIKETQKPRQPVHGHGHGGEIGINETQHIMKSLIKDTLRDEDPREALLRYAAVAEADPKFIAPAYKGTQDKPVFDESGMADEPAMKRRK</sequence>